<dbReference type="Proteomes" id="UP000199347">
    <property type="component" value="Unassembled WGS sequence"/>
</dbReference>
<dbReference type="EMBL" id="FMVW01000001">
    <property type="protein sequence ID" value="SCZ23457.1"/>
    <property type="molecule type" value="Genomic_DNA"/>
</dbReference>
<dbReference type="Pfam" id="PF03641">
    <property type="entry name" value="Lysine_decarbox"/>
    <property type="match status" value="1"/>
</dbReference>
<comment type="catalytic activity">
    <reaction evidence="1">
        <text>AMP + H2O = D-ribose 5-phosphate + adenine</text>
        <dbReference type="Rhea" id="RHEA:20129"/>
        <dbReference type="ChEBI" id="CHEBI:15377"/>
        <dbReference type="ChEBI" id="CHEBI:16708"/>
        <dbReference type="ChEBI" id="CHEBI:78346"/>
        <dbReference type="ChEBI" id="CHEBI:456215"/>
        <dbReference type="EC" id="3.2.2.4"/>
    </reaction>
</comment>
<dbReference type="GO" id="GO:0009691">
    <property type="term" value="P:cytokinin biosynthetic process"/>
    <property type="evidence" value="ECO:0007669"/>
    <property type="project" value="UniProtKB-UniRule"/>
</dbReference>
<keyword evidence="3" id="KW-0203">Cytokinin biosynthesis</keyword>
<evidence type="ECO:0000313" key="4">
    <source>
        <dbReference type="EMBL" id="SCZ23457.1"/>
    </source>
</evidence>
<dbReference type="Gene3D" id="3.40.50.450">
    <property type="match status" value="1"/>
</dbReference>
<dbReference type="SUPFAM" id="SSF102405">
    <property type="entry name" value="MCP/YpsA-like"/>
    <property type="match status" value="1"/>
</dbReference>
<evidence type="ECO:0000256" key="3">
    <source>
        <dbReference type="RuleBase" id="RU363015"/>
    </source>
</evidence>
<dbReference type="OrthoDB" id="9801098at2"/>
<dbReference type="PANTHER" id="PTHR31223:SF70">
    <property type="entry name" value="LOG FAMILY PROTEIN YJL055W"/>
    <property type="match status" value="1"/>
</dbReference>
<dbReference type="GO" id="GO:0005829">
    <property type="term" value="C:cytosol"/>
    <property type="evidence" value="ECO:0007669"/>
    <property type="project" value="TreeGrafter"/>
</dbReference>
<dbReference type="RefSeq" id="WP_092809322.1">
    <property type="nucleotide sequence ID" value="NZ_FMVW01000001.1"/>
</dbReference>
<dbReference type="EC" id="3.2.2.n1" evidence="3"/>
<dbReference type="InterPro" id="IPR031100">
    <property type="entry name" value="LOG_fam"/>
</dbReference>
<dbReference type="NCBIfam" id="TIGR00730">
    <property type="entry name" value="Rossman fold protein, TIGR00730 family"/>
    <property type="match status" value="1"/>
</dbReference>
<evidence type="ECO:0000313" key="5">
    <source>
        <dbReference type="Proteomes" id="UP000199347"/>
    </source>
</evidence>
<organism evidence="4 5">
    <name type="scientific">Afifella marina DSM 2698</name>
    <dbReference type="NCBI Taxonomy" id="1120955"/>
    <lineage>
        <taxon>Bacteria</taxon>
        <taxon>Pseudomonadati</taxon>
        <taxon>Pseudomonadota</taxon>
        <taxon>Alphaproteobacteria</taxon>
        <taxon>Hyphomicrobiales</taxon>
        <taxon>Afifellaceae</taxon>
        <taxon>Afifella</taxon>
    </lineage>
</organism>
<evidence type="ECO:0000256" key="1">
    <source>
        <dbReference type="ARBA" id="ARBA00000274"/>
    </source>
</evidence>
<name>A0A1G5ME35_AFIMA</name>
<reference evidence="4 5" key="1">
    <citation type="submission" date="2016-10" db="EMBL/GenBank/DDBJ databases">
        <authorList>
            <person name="de Groot N.N."/>
        </authorList>
    </citation>
    <scope>NUCLEOTIDE SEQUENCE [LARGE SCALE GENOMIC DNA]</scope>
    <source>
        <strain evidence="4 5">DSM 2698</strain>
    </source>
</reference>
<comment type="similarity">
    <text evidence="2 3">Belongs to the LOG family.</text>
</comment>
<sequence length="193" mass="20574">MQAICVFCGSNAGARADYARVACGLGAAIAEAGLRLVYGGARVGLMGAVANAALTAGGEVIGVIPHALVQKEVAHKGLTKLHEVGSMHERKALMGDLSDGFVALPGGAGTLEELFEVWTWGQLGYHKKPVGLLNVAGFYDGLAAFLDHQAAEHFMRPEHRAMLMVEADPGTLLHRFKTYEPPQVEKWIAGRER</sequence>
<protein>
    <recommendedName>
        <fullName evidence="3">Cytokinin riboside 5'-monophosphate phosphoribohydrolase</fullName>
        <ecNumber evidence="3">3.2.2.n1</ecNumber>
    </recommendedName>
</protein>
<accession>A0A1G5ME35</accession>
<dbReference type="STRING" id="1120955.SAMN03080610_00537"/>
<dbReference type="PANTHER" id="PTHR31223">
    <property type="entry name" value="LOG FAMILY PROTEIN YJL055W"/>
    <property type="match status" value="1"/>
</dbReference>
<proteinExistence type="inferred from homology"/>
<gene>
    <name evidence="4" type="ORF">SAMN03080610_00537</name>
</gene>
<keyword evidence="3" id="KW-0378">Hydrolase</keyword>
<evidence type="ECO:0000256" key="2">
    <source>
        <dbReference type="ARBA" id="ARBA00006763"/>
    </source>
</evidence>
<dbReference type="GO" id="GO:0008714">
    <property type="term" value="F:AMP nucleosidase activity"/>
    <property type="evidence" value="ECO:0007669"/>
    <property type="project" value="UniProtKB-EC"/>
</dbReference>
<dbReference type="InterPro" id="IPR005269">
    <property type="entry name" value="LOG"/>
</dbReference>
<keyword evidence="5" id="KW-1185">Reference proteome</keyword>
<dbReference type="AlphaFoldDB" id="A0A1G5ME35"/>